<proteinExistence type="predicted"/>
<keyword evidence="2" id="KW-1185">Reference proteome</keyword>
<dbReference type="Proteomes" id="UP000276133">
    <property type="component" value="Unassembled WGS sequence"/>
</dbReference>
<comment type="caution">
    <text evidence="1">The sequence shown here is derived from an EMBL/GenBank/DDBJ whole genome shotgun (WGS) entry which is preliminary data.</text>
</comment>
<protein>
    <submittedName>
        <fullName evidence="1">Uncharacterized protein</fullName>
    </submittedName>
</protein>
<evidence type="ECO:0000313" key="1">
    <source>
        <dbReference type="EMBL" id="RNA31197.1"/>
    </source>
</evidence>
<evidence type="ECO:0000313" key="2">
    <source>
        <dbReference type="Proteomes" id="UP000276133"/>
    </source>
</evidence>
<sequence length="105" mass="12039">MSYQFSLVMSLKSDRTIIHQCKLFFVIKLTSTSLQNFVDWVTQSKSVPLFDNTDAYCLKITVSIISSPVNEAACHRYKSFNSDFIPMTKKGSYPKSDNFDDAENY</sequence>
<accession>A0A3M7S6D9</accession>
<dbReference type="EMBL" id="REGN01001971">
    <property type="protein sequence ID" value="RNA31197.1"/>
    <property type="molecule type" value="Genomic_DNA"/>
</dbReference>
<name>A0A3M7S6D9_BRAPC</name>
<reference evidence="1 2" key="1">
    <citation type="journal article" date="2018" name="Sci. Rep.">
        <title>Genomic signatures of local adaptation to the degree of environmental predictability in rotifers.</title>
        <authorList>
            <person name="Franch-Gras L."/>
            <person name="Hahn C."/>
            <person name="Garcia-Roger E.M."/>
            <person name="Carmona M.J."/>
            <person name="Serra M."/>
            <person name="Gomez A."/>
        </authorList>
    </citation>
    <scope>NUCLEOTIDE SEQUENCE [LARGE SCALE GENOMIC DNA]</scope>
    <source>
        <strain evidence="1">HYR1</strain>
    </source>
</reference>
<gene>
    <name evidence="1" type="ORF">BpHYR1_001077</name>
</gene>
<dbReference type="AlphaFoldDB" id="A0A3M7S6D9"/>
<organism evidence="1 2">
    <name type="scientific">Brachionus plicatilis</name>
    <name type="common">Marine rotifer</name>
    <name type="synonym">Brachionus muelleri</name>
    <dbReference type="NCBI Taxonomy" id="10195"/>
    <lineage>
        <taxon>Eukaryota</taxon>
        <taxon>Metazoa</taxon>
        <taxon>Spiralia</taxon>
        <taxon>Gnathifera</taxon>
        <taxon>Rotifera</taxon>
        <taxon>Eurotatoria</taxon>
        <taxon>Monogononta</taxon>
        <taxon>Pseudotrocha</taxon>
        <taxon>Ploima</taxon>
        <taxon>Brachionidae</taxon>
        <taxon>Brachionus</taxon>
    </lineage>
</organism>